<feature type="transmembrane region" description="Helical" evidence="2">
    <location>
        <begin position="34"/>
        <end position="54"/>
    </location>
</feature>
<organism evidence="3 4">
    <name type="scientific">Enhygromyxa salina</name>
    <dbReference type="NCBI Taxonomy" id="215803"/>
    <lineage>
        <taxon>Bacteria</taxon>
        <taxon>Pseudomonadati</taxon>
        <taxon>Myxococcota</taxon>
        <taxon>Polyangia</taxon>
        <taxon>Nannocystales</taxon>
        <taxon>Nannocystaceae</taxon>
        <taxon>Enhygromyxa</taxon>
    </lineage>
</organism>
<keyword evidence="2" id="KW-0472">Membrane</keyword>
<evidence type="ECO:0008006" key="5">
    <source>
        <dbReference type="Google" id="ProtNLM"/>
    </source>
</evidence>
<gene>
    <name evidence="3" type="ORF">ENSA5_05920</name>
</gene>
<reference evidence="3 4" key="1">
    <citation type="submission" date="2018-03" db="EMBL/GenBank/DDBJ databases">
        <title>Draft Genome Sequences of the Obligatory Marine Myxobacteria Enhygromyxa salina SWB005.</title>
        <authorList>
            <person name="Poehlein A."/>
            <person name="Moghaddam J.A."/>
            <person name="Harms H."/>
            <person name="Alanjari M."/>
            <person name="Koenig G.M."/>
            <person name="Daniel R."/>
            <person name="Schaeberle T.F."/>
        </authorList>
    </citation>
    <scope>NUCLEOTIDE SEQUENCE [LARGE SCALE GENOMIC DNA]</scope>
    <source>
        <strain evidence="3 4">SWB005</strain>
    </source>
</reference>
<dbReference type="Proteomes" id="UP000237968">
    <property type="component" value="Unassembled WGS sequence"/>
</dbReference>
<evidence type="ECO:0000256" key="1">
    <source>
        <dbReference type="SAM" id="MobiDB-lite"/>
    </source>
</evidence>
<feature type="compositionally biased region" description="Basic residues" evidence="1">
    <location>
        <begin position="760"/>
        <end position="778"/>
    </location>
</feature>
<name>A0A2S9YHU6_9BACT</name>
<keyword evidence="4" id="KW-1185">Reference proteome</keyword>
<feature type="transmembrane region" description="Helical" evidence="2">
    <location>
        <begin position="281"/>
        <end position="300"/>
    </location>
</feature>
<evidence type="ECO:0000256" key="2">
    <source>
        <dbReference type="SAM" id="Phobius"/>
    </source>
</evidence>
<feature type="transmembrane region" description="Helical" evidence="2">
    <location>
        <begin position="356"/>
        <end position="373"/>
    </location>
</feature>
<feature type="transmembrane region" description="Helical" evidence="2">
    <location>
        <begin position="119"/>
        <end position="135"/>
    </location>
</feature>
<feature type="transmembrane region" description="Helical" evidence="2">
    <location>
        <begin position="379"/>
        <end position="400"/>
    </location>
</feature>
<proteinExistence type="predicted"/>
<evidence type="ECO:0000313" key="4">
    <source>
        <dbReference type="Proteomes" id="UP000237968"/>
    </source>
</evidence>
<dbReference type="OrthoDB" id="344788at2"/>
<feature type="transmembrane region" description="Helical" evidence="2">
    <location>
        <begin position="198"/>
        <end position="215"/>
    </location>
</feature>
<protein>
    <recommendedName>
        <fullName evidence="5">Glycosyltransferase RgtA/B/C/D-like domain-containing protein</fullName>
    </recommendedName>
</protein>
<sequence length="790" mass="90866">MLLAPKTKGGEDKELLEDVLDTYLEALDVSWQDMLGYAFAAIGVMVLWSVVVGRRRATAPWAGERWLRLVVAFALIGVGLWRAFDNATCFDDAYISLRYAENFIDGKGLVYNEGEYVEGYTNFLWTMIVSLFMWLTPVEAPLIAVLGSMAAFGLNLWVVWRISLKIAPPFHPHAFAFPIAVALLAVQNTFTDYGTTGLETAFASLMVNLGILALISRDDAKATFWAGFCWIMATLTRPDHAVFYAVGSAVVFGVWLGPTWRARKSGIKAIWREGLRPMATYAAPFLIWLVYSAWKLRYYGELLPNTYYAKSAYMPYYEQGVVYAAAFHLASHLWIVVVILFLLWPWRAPSNIPGRRFMAFAVPALVLYEWYVIRVGGDFMYGRFYVTLIPLILLAGEQVVHEFSLRRADRKELLAQLRAARERARRKPEPAEAPEAEAEAEPAPAPTRKPLAIGAMIVAGFMAASAIGVRLIPPRKSYWYLTDESTYYPIASWSPIVIDHPNYRVGVILGKITDGLEGKEVTEPIIASGAIGLLGYYSRMPLIDRLGLTDATVAHREIEKRGRPGHEKWAKPEYLYERGVHFRRGGGYHKWFKTYATIRWGQNTGGRRWFILEYDRELMDAIREAYPDVWFYDFTIYIDKYIARLPHTDPKKARREFSFFQKFYFNHNDDPERREAFARYFQWVREGHEPRELLADQRWDEYKKRSSAASKRERELRRARAERRKLEQQWSLPWRQLTLRRKYGLEPAPKPKPKLESKSKPKPKPRRGTGKPSPRKQPTRTPPSVDETED</sequence>
<dbReference type="RefSeq" id="WP_106390053.1">
    <property type="nucleotide sequence ID" value="NZ_PVNK01000030.1"/>
</dbReference>
<evidence type="ECO:0000313" key="3">
    <source>
        <dbReference type="EMBL" id="PRQ04678.1"/>
    </source>
</evidence>
<keyword evidence="2" id="KW-0812">Transmembrane</keyword>
<feature type="transmembrane region" description="Helical" evidence="2">
    <location>
        <begin position="320"/>
        <end position="344"/>
    </location>
</feature>
<feature type="transmembrane region" description="Helical" evidence="2">
    <location>
        <begin position="166"/>
        <end position="186"/>
    </location>
</feature>
<accession>A0A2S9YHU6</accession>
<feature type="transmembrane region" description="Helical" evidence="2">
    <location>
        <begin position="66"/>
        <end position="84"/>
    </location>
</feature>
<feature type="region of interest" description="Disordered" evidence="1">
    <location>
        <begin position="424"/>
        <end position="446"/>
    </location>
</feature>
<keyword evidence="2" id="KW-1133">Transmembrane helix</keyword>
<feature type="transmembrane region" description="Helical" evidence="2">
    <location>
        <begin position="451"/>
        <end position="472"/>
    </location>
</feature>
<feature type="transmembrane region" description="Helical" evidence="2">
    <location>
        <begin position="142"/>
        <end position="160"/>
    </location>
</feature>
<dbReference type="AlphaFoldDB" id="A0A2S9YHU6"/>
<feature type="transmembrane region" description="Helical" evidence="2">
    <location>
        <begin position="241"/>
        <end position="260"/>
    </location>
</feature>
<dbReference type="EMBL" id="PVNK01000030">
    <property type="protein sequence ID" value="PRQ04678.1"/>
    <property type="molecule type" value="Genomic_DNA"/>
</dbReference>
<feature type="region of interest" description="Disordered" evidence="1">
    <location>
        <begin position="741"/>
        <end position="790"/>
    </location>
</feature>
<comment type="caution">
    <text evidence="3">The sequence shown here is derived from an EMBL/GenBank/DDBJ whole genome shotgun (WGS) entry which is preliminary data.</text>
</comment>